<name>A0A1B6J819_9HEMI</name>
<organism evidence="2">
    <name type="scientific">Homalodisca liturata</name>
    <dbReference type="NCBI Taxonomy" id="320908"/>
    <lineage>
        <taxon>Eukaryota</taxon>
        <taxon>Metazoa</taxon>
        <taxon>Ecdysozoa</taxon>
        <taxon>Arthropoda</taxon>
        <taxon>Hexapoda</taxon>
        <taxon>Insecta</taxon>
        <taxon>Pterygota</taxon>
        <taxon>Neoptera</taxon>
        <taxon>Paraneoptera</taxon>
        <taxon>Hemiptera</taxon>
        <taxon>Auchenorrhyncha</taxon>
        <taxon>Membracoidea</taxon>
        <taxon>Cicadellidae</taxon>
        <taxon>Cicadellinae</taxon>
        <taxon>Proconiini</taxon>
        <taxon>Homalodisca</taxon>
    </lineage>
</organism>
<keyword evidence="1" id="KW-0812">Transmembrane</keyword>
<feature type="transmembrane region" description="Helical" evidence="1">
    <location>
        <begin position="117"/>
        <end position="134"/>
    </location>
</feature>
<evidence type="ECO:0000256" key="1">
    <source>
        <dbReference type="SAM" id="Phobius"/>
    </source>
</evidence>
<keyword evidence="1" id="KW-1133">Transmembrane helix</keyword>
<feature type="transmembrane region" description="Helical" evidence="1">
    <location>
        <begin position="21"/>
        <end position="49"/>
    </location>
</feature>
<protein>
    <submittedName>
        <fullName evidence="2">Uncharacterized protein</fullName>
    </submittedName>
</protein>
<evidence type="ECO:0000313" key="2">
    <source>
        <dbReference type="EMBL" id="JAS95325.1"/>
    </source>
</evidence>
<dbReference type="AlphaFoldDB" id="A0A1B6J819"/>
<feature type="non-terminal residue" evidence="2">
    <location>
        <position position="185"/>
    </location>
</feature>
<gene>
    <name evidence="2" type="ORF">g.778</name>
</gene>
<reference evidence="2" key="1">
    <citation type="submission" date="2015-11" db="EMBL/GenBank/DDBJ databases">
        <title>De novo transcriptome assembly of four potential Pierce s Disease insect vectors from Arizona vineyards.</title>
        <authorList>
            <person name="Tassone E.E."/>
        </authorList>
    </citation>
    <scope>NUCLEOTIDE SEQUENCE</scope>
</reference>
<proteinExistence type="predicted"/>
<sequence>MTPIQAIKIMRRYENLVGLRVHIAVILTGGGIILLNTLVILLVTLTLVLNSEEDAAQNYPKICNSTRHQELMEVDVFSCVEIPTFYILELMWSANMITYGACMIMMPLVPTALMAKMMVFIGVLHVTVWMRRAIHGVSTDHPLLIASCAVRTAIMLWAAATLWIFASVLKIAAKRKYNSKRTLSK</sequence>
<feature type="transmembrane region" description="Helical" evidence="1">
    <location>
        <begin position="154"/>
        <end position="173"/>
    </location>
</feature>
<feature type="transmembrane region" description="Helical" evidence="1">
    <location>
        <begin position="90"/>
        <end position="110"/>
    </location>
</feature>
<keyword evidence="1" id="KW-0472">Membrane</keyword>
<dbReference type="EMBL" id="GECU01012381">
    <property type="protein sequence ID" value="JAS95325.1"/>
    <property type="molecule type" value="Transcribed_RNA"/>
</dbReference>
<accession>A0A1B6J819</accession>